<dbReference type="EMBL" id="CP061035">
    <property type="protein sequence ID" value="QQV77722.1"/>
    <property type="molecule type" value="Genomic_DNA"/>
</dbReference>
<dbReference type="InterPro" id="IPR010239">
    <property type="entry name" value="CHP02001"/>
</dbReference>
<reference evidence="2" key="1">
    <citation type="submission" date="2020-09" db="EMBL/GenBank/DDBJ databases">
        <title>Sphingomonas sp., a new species isolated from pork steak.</title>
        <authorList>
            <person name="Heidler von Heilborn D."/>
        </authorList>
    </citation>
    <scope>NUCLEOTIDE SEQUENCE [LARGE SCALE GENOMIC DNA]</scope>
</reference>
<accession>A0A974NVT4</accession>
<evidence type="ECO:0000313" key="2">
    <source>
        <dbReference type="Proteomes" id="UP000595894"/>
    </source>
</evidence>
<dbReference type="KEGG" id="sari:H5J25_02765"/>
<protein>
    <recommendedName>
        <fullName evidence="3">Porin</fullName>
    </recommendedName>
</protein>
<keyword evidence="2" id="KW-1185">Reference proteome</keyword>
<evidence type="ECO:0000313" key="1">
    <source>
        <dbReference type="EMBL" id="QQV77722.1"/>
    </source>
</evidence>
<dbReference type="AlphaFoldDB" id="A0A974NVT4"/>
<organism evidence="1 2">
    <name type="scientific">Sphingomonas aliaeris</name>
    <dbReference type="NCBI Taxonomy" id="2759526"/>
    <lineage>
        <taxon>Bacteria</taxon>
        <taxon>Pseudomonadati</taxon>
        <taxon>Pseudomonadota</taxon>
        <taxon>Alphaproteobacteria</taxon>
        <taxon>Sphingomonadales</taxon>
        <taxon>Sphingomonadaceae</taxon>
        <taxon>Sphingomonas</taxon>
    </lineage>
</organism>
<name>A0A974NVT4_9SPHN</name>
<dbReference type="Pfam" id="PF09694">
    <property type="entry name" value="Gcw_chp"/>
    <property type="match status" value="1"/>
</dbReference>
<proteinExistence type="predicted"/>
<evidence type="ECO:0008006" key="3">
    <source>
        <dbReference type="Google" id="ProtNLM"/>
    </source>
</evidence>
<dbReference type="RefSeq" id="WP_202094522.1">
    <property type="nucleotide sequence ID" value="NZ_CP061035.1"/>
</dbReference>
<gene>
    <name evidence="1" type="ORF">H5J25_02765</name>
</gene>
<dbReference type="Proteomes" id="UP000595894">
    <property type="component" value="Chromosome"/>
</dbReference>
<sequence>MRDAVRLIGTIATATLGTITPAFAQDNRSATVELATEEERRGLSWSEGRAAISGDVRASIGRLDLSARAVSTRNSVRHDGADAVVDLSVGTGWDLGAVRVQTDVTGHAFVGARGRRDYVEGGVSAGYTYGPLNAMLGVIAAPSQKAIGGSNVYAYAYANAGIPGTPLTAVAEVGHSSGSVRNADRADRLRPGGSYSNWRLGLEHRRDRLTIGVDYIGTNISENRAASRYADLSNATDRIVGRVQYSF</sequence>